<keyword evidence="3 5" id="KW-1133">Transmembrane helix</keyword>
<evidence type="ECO:0008006" key="8">
    <source>
        <dbReference type="Google" id="ProtNLM"/>
    </source>
</evidence>
<evidence type="ECO:0000256" key="4">
    <source>
        <dbReference type="ARBA" id="ARBA00023136"/>
    </source>
</evidence>
<dbReference type="Proteomes" id="UP001154078">
    <property type="component" value="Chromosome 4"/>
</dbReference>
<evidence type="ECO:0000256" key="1">
    <source>
        <dbReference type="ARBA" id="ARBA00004141"/>
    </source>
</evidence>
<evidence type="ECO:0000256" key="3">
    <source>
        <dbReference type="ARBA" id="ARBA00022989"/>
    </source>
</evidence>
<accession>A0A9P0B588</accession>
<evidence type="ECO:0000256" key="5">
    <source>
        <dbReference type="SAM" id="Phobius"/>
    </source>
</evidence>
<dbReference type="Pfam" id="PF00335">
    <property type="entry name" value="Tetraspanin"/>
    <property type="match status" value="1"/>
</dbReference>
<sequence>MTKTFFECYFVNEMSCFRGLLNVFFQILNILFCLAGVGLIALGGIIFMVLCTNDNSKPGQLVPILLVLVGLVIFYISITGFVGSCMENTSMLITYSVTLLVILIIQVGLGTFAYIKIRDEKIQLQELFKCCRVEGGISKYQADEMLLHMAEPICDAFLFSVLKIIDSNVGYMLFGLVGEELICILLGTCLMIFIRKNNKEYFGSTMETQEKKPFLHQPACSRKSSIEKV</sequence>
<feature type="transmembrane region" description="Helical" evidence="5">
    <location>
        <begin position="23"/>
        <end position="49"/>
    </location>
</feature>
<dbReference type="PRINTS" id="PR00259">
    <property type="entry name" value="TMFOUR"/>
</dbReference>
<feature type="transmembrane region" description="Helical" evidence="5">
    <location>
        <begin position="61"/>
        <end position="81"/>
    </location>
</feature>
<keyword evidence="4 5" id="KW-0472">Membrane</keyword>
<feature type="transmembrane region" description="Helical" evidence="5">
    <location>
        <begin position="93"/>
        <end position="115"/>
    </location>
</feature>
<gene>
    <name evidence="6" type="ORF">MELIAE_LOCUS6074</name>
</gene>
<evidence type="ECO:0000256" key="2">
    <source>
        <dbReference type="ARBA" id="ARBA00022692"/>
    </source>
</evidence>
<protein>
    <recommendedName>
        <fullName evidence="8">Tetraspanin</fullName>
    </recommendedName>
</protein>
<dbReference type="InterPro" id="IPR018499">
    <property type="entry name" value="Tetraspanin/Peripherin"/>
</dbReference>
<organism evidence="6 7">
    <name type="scientific">Brassicogethes aeneus</name>
    <name type="common">Rape pollen beetle</name>
    <name type="synonym">Meligethes aeneus</name>
    <dbReference type="NCBI Taxonomy" id="1431903"/>
    <lineage>
        <taxon>Eukaryota</taxon>
        <taxon>Metazoa</taxon>
        <taxon>Ecdysozoa</taxon>
        <taxon>Arthropoda</taxon>
        <taxon>Hexapoda</taxon>
        <taxon>Insecta</taxon>
        <taxon>Pterygota</taxon>
        <taxon>Neoptera</taxon>
        <taxon>Endopterygota</taxon>
        <taxon>Coleoptera</taxon>
        <taxon>Polyphaga</taxon>
        <taxon>Cucujiformia</taxon>
        <taxon>Nitidulidae</taxon>
        <taxon>Meligethinae</taxon>
        <taxon>Brassicogethes</taxon>
    </lineage>
</organism>
<feature type="transmembrane region" description="Helical" evidence="5">
    <location>
        <begin position="171"/>
        <end position="194"/>
    </location>
</feature>
<name>A0A9P0B588_BRAAE</name>
<dbReference type="AlphaFoldDB" id="A0A9P0B588"/>
<keyword evidence="7" id="KW-1185">Reference proteome</keyword>
<dbReference type="GO" id="GO:0016020">
    <property type="term" value="C:membrane"/>
    <property type="evidence" value="ECO:0007669"/>
    <property type="project" value="UniProtKB-SubCell"/>
</dbReference>
<reference evidence="6" key="1">
    <citation type="submission" date="2021-12" db="EMBL/GenBank/DDBJ databases">
        <authorList>
            <person name="King R."/>
        </authorList>
    </citation>
    <scope>NUCLEOTIDE SEQUENCE</scope>
</reference>
<keyword evidence="2 5" id="KW-0812">Transmembrane</keyword>
<comment type="subcellular location">
    <subcellularLocation>
        <location evidence="1">Membrane</location>
        <topology evidence="1">Multi-pass membrane protein</topology>
    </subcellularLocation>
</comment>
<evidence type="ECO:0000313" key="6">
    <source>
        <dbReference type="EMBL" id="CAH0554493.1"/>
    </source>
</evidence>
<proteinExistence type="predicted"/>
<evidence type="ECO:0000313" key="7">
    <source>
        <dbReference type="Proteomes" id="UP001154078"/>
    </source>
</evidence>
<dbReference type="EMBL" id="OV121135">
    <property type="protein sequence ID" value="CAH0554493.1"/>
    <property type="molecule type" value="Genomic_DNA"/>
</dbReference>